<dbReference type="InterPro" id="IPR036388">
    <property type="entry name" value="WH-like_DNA-bd_sf"/>
</dbReference>
<comment type="caution">
    <text evidence="3">The sequence shown here is derived from an EMBL/GenBank/DDBJ whole genome shotgun (WGS) entry which is preliminary data.</text>
</comment>
<keyword evidence="4" id="KW-1185">Reference proteome</keyword>
<name>A0ABV7B1M5_9GAMM</name>
<protein>
    <submittedName>
        <fullName evidence="3">Helix-turn-helix transcriptional regulator</fullName>
    </submittedName>
</protein>
<accession>A0ABV7B1M5</accession>
<reference evidence="4" key="1">
    <citation type="journal article" date="2019" name="Int. J. Syst. Evol. Microbiol.">
        <title>The Global Catalogue of Microorganisms (GCM) 10K type strain sequencing project: providing services to taxonomists for standard genome sequencing and annotation.</title>
        <authorList>
            <consortium name="The Broad Institute Genomics Platform"/>
            <consortium name="The Broad Institute Genome Sequencing Center for Infectious Disease"/>
            <person name="Wu L."/>
            <person name="Ma J."/>
        </authorList>
    </citation>
    <scope>NUCLEOTIDE SEQUENCE [LARGE SCALE GENOMIC DNA]</scope>
    <source>
        <strain evidence="4">KCTC 62195</strain>
    </source>
</reference>
<feature type="region of interest" description="Disordered" evidence="1">
    <location>
        <begin position="96"/>
        <end position="128"/>
    </location>
</feature>
<sequence length="128" mass="13817">MDTIIAGNWKGRLGMGLAPRELVATLLAAGDLSAKEIAREMGIAPGTAQKRLDDARFKLGAKTVRGLVLEAFRRQIITPACVLMLNGVTALHPTLDSAPTRRDFRQPERKTEQHQPGRCCGETGLIAA</sequence>
<evidence type="ECO:0000313" key="3">
    <source>
        <dbReference type="EMBL" id="MFC2974632.1"/>
    </source>
</evidence>
<dbReference type="Proteomes" id="UP001595457">
    <property type="component" value="Unassembled WGS sequence"/>
</dbReference>
<dbReference type="SUPFAM" id="SSF46894">
    <property type="entry name" value="C-terminal effector domain of the bipartite response regulators"/>
    <property type="match status" value="1"/>
</dbReference>
<gene>
    <name evidence="3" type="ORF">ACFOJE_20785</name>
</gene>
<proteinExistence type="predicted"/>
<dbReference type="InterPro" id="IPR016032">
    <property type="entry name" value="Sig_transdc_resp-reg_C-effctor"/>
</dbReference>
<dbReference type="Gene3D" id="1.10.10.10">
    <property type="entry name" value="Winged helix-like DNA-binding domain superfamily/Winged helix DNA-binding domain"/>
    <property type="match status" value="1"/>
</dbReference>
<dbReference type="EMBL" id="JBHRSJ010000035">
    <property type="protein sequence ID" value="MFC2974632.1"/>
    <property type="molecule type" value="Genomic_DNA"/>
</dbReference>
<dbReference type="SMART" id="SM00421">
    <property type="entry name" value="HTH_LUXR"/>
    <property type="match status" value="1"/>
</dbReference>
<evidence type="ECO:0000313" key="4">
    <source>
        <dbReference type="Proteomes" id="UP001595457"/>
    </source>
</evidence>
<feature type="domain" description="HTH luxR-type" evidence="2">
    <location>
        <begin position="14"/>
        <end position="71"/>
    </location>
</feature>
<evidence type="ECO:0000259" key="2">
    <source>
        <dbReference type="SMART" id="SM00421"/>
    </source>
</evidence>
<dbReference type="RefSeq" id="WP_377816889.1">
    <property type="nucleotide sequence ID" value="NZ_JBHRSJ010000035.1"/>
</dbReference>
<dbReference type="InterPro" id="IPR000792">
    <property type="entry name" value="Tscrpt_reg_LuxR_C"/>
</dbReference>
<evidence type="ECO:0000256" key="1">
    <source>
        <dbReference type="SAM" id="MobiDB-lite"/>
    </source>
</evidence>
<organism evidence="3 4">
    <name type="scientific">Azotobacter bryophylli</name>
    <dbReference type="NCBI Taxonomy" id="1986537"/>
    <lineage>
        <taxon>Bacteria</taxon>
        <taxon>Pseudomonadati</taxon>
        <taxon>Pseudomonadota</taxon>
        <taxon>Gammaproteobacteria</taxon>
        <taxon>Pseudomonadales</taxon>
        <taxon>Pseudomonadaceae</taxon>
        <taxon>Azotobacter</taxon>
    </lineage>
</organism>
<feature type="compositionally biased region" description="Basic and acidic residues" evidence="1">
    <location>
        <begin position="99"/>
        <end position="115"/>
    </location>
</feature>